<evidence type="ECO:0000256" key="1">
    <source>
        <dbReference type="SAM" id="SignalP"/>
    </source>
</evidence>
<dbReference type="EMBL" id="QQYZ01000010">
    <property type="protein sequence ID" value="RSY83839.1"/>
    <property type="molecule type" value="Genomic_DNA"/>
</dbReference>
<accession>A0A430G2P5</accession>
<feature type="signal peptide" evidence="1">
    <location>
        <begin position="1"/>
        <end position="22"/>
    </location>
</feature>
<dbReference type="Pfam" id="PF03372">
    <property type="entry name" value="Exo_endo_phos"/>
    <property type="match status" value="1"/>
</dbReference>
<dbReference type="GO" id="GO:0004519">
    <property type="term" value="F:endonuclease activity"/>
    <property type="evidence" value="ECO:0007669"/>
    <property type="project" value="UniProtKB-KW"/>
</dbReference>
<keyword evidence="3" id="KW-0378">Hydrolase</keyword>
<keyword evidence="3" id="KW-0540">Nuclease</keyword>
<feature type="chain" id="PRO_5019448268" evidence="1">
    <location>
        <begin position="23"/>
        <end position="280"/>
    </location>
</feature>
<comment type="caution">
    <text evidence="3">The sequence shown here is derived from an EMBL/GenBank/DDBJ whole genome shotgun (WGS) entry which is preliminary data.</text>
</comment>
<sequence length="280" mass="31045">MIVQRRALVIGLAFAAALPAAAKGPDGLRVMSFNVRLPVAADGPNRWEARQGLFVETIRRADADIIGTQELWKIQADHLIAKLPRYSWFGIDRRGGHADEHMGVFYRRDRLKLVQLGNFWLSDTPDVPGSISWGHPYPRMATWGLFETIPGGKRFWFINTHFPYRAEDEAAREKGAAAIAAWIAARPDGAPVVLTGDFNTVPDSGTHNALGAGLADAWDAAKVRSGPAETFHAFTGKADRRIDWVFARGLTAARVETVTFGRNGRYPSDHFPVVVDYRWP</sequence>
<dbReference type="PANTHER" id="PTHR12121:SF36">
    <property type="entry name" value="ENDONUCLEASE_EXONUCLEASE_PHOSPHATASE DOMAIN-CONTAINING PROTEIN"/>
    <property type="match status" value="1"/>
</dbReference>
<dbReference type="AlphaFoldDB" id="A0A430G2P5"/>
<dbReference type="CDD" id="cd09083">
    <property type="entry name" value="EEP-1"/>
    <property type="match status" value="1"/>
</dbReference>
<gene>
    <name evidence="3" type="ORF">DAH66_11905</name>
</gene>
<name>A0A430G2P5_9SPHN</name>
<protein>
    <submittedName>
        <fullName evidence="3">Endonuclease</fullName>
    </submittedName>
</protein>
<dbReference type="Gene3D" id="3.60.10.10">
    <property type="entry name" value="Endonuclease/exonuclease/phosphatase"/>
    <property type="match status" value="1"/>
</dbReference>
<evidence type="ECO:0000313" key="3">
    <source>
        <dbReference type="EMBL" id="RSY83839.1"/>
    </source>
</evidence>
<organism evidence="3 4">
    <name type="scientific">Sphingomonas koreensis</name>
    <dbReference type="NCBI Taxonomy" id="93064"/>
    <lineage>
        <taxon>Bacteria</taxon>
        <taxon>Pseudomonadati</taxon>
        <taxon>Pseudomonadota</taxon>
        <taxon>Alphaproteobacteria</taxon>
        <taxon>Sphingomonadales</taxon>
        <taxon>Sphingomonadaceae</taxon>
        <taxon>Sphingomonas</taxon>
    </lineage>
</organism>
<dbReference type="InterPro" id="IPR050410">
    <property type="entry name" value="CCR4/nocturin_mRNA_transcr"/>
</dbReference>
<dbReference type="InterPro" id="IPR005135">
    <property type="entry name" value="Endo/exonuclease/phosphatase"/>
</dbReference>
<dbReference type="Proteomes" id="UP000287746">
    <property type="component" value="Unassembled WGS sequence"/>
</dbReference>
<dbReference type="PANTHER" id="PTHR12121">
    <property type="entry name" value="CARBON CATABOLITE REPRESSOR PROTEIN 4"/>
    <property type="match status" value="1"/>
</dbReference>
<dbReference type="SUPFAM" id="SSF56219">
    <property type="entry name" value="DNase I-like"/>
    <property type="match status" value="1"/>
</dbReference>
<evidence type="ECO:0000259" key="2">
    <source>
        <dbReference type="Pfam" id="PF03372"/>
    </source>
</evidence>
<keyword evidence="1" id="KW-0732">Signal</keyword>
<feature type="domain" description="Endonuclease/exonuclease/phosphatase" evidence="2">
    <location>
        <begin position="31"/>
        <end position="270"/>
    </location>
</feature>
<keyword evidence="3" id="KW-0255">Endonuclease</keyword>
<reference evidence="3 4" key="1">
    <citation type="submission" date="2018-07" db="EMBL/GenBank/DDBJ databases">
        <title>Genomic and Epidemiologic Investigation of an Indolent Hospital Outbreak.</title>
        <authorList>
            <person name="Johnson R.C."/>
            <person name="Deming C."/>
            <person name="Conlan S."/>
            <person name="Zellmer C.J."/>
            <person name="Michelin A.V."/>
            <person name="Lee-Lin S."/>
            <person name="Thomas P.J."/>
            <person name="Park M."/>
            <person name="Weingarten R.A."/>
            <person name="Less J."/>
            <person name="Dekker J.P."/>
            <person name="Frank K.M."/>
            <person name="Musser K.A."/>
            <person name="Mcquiston J.R."/>
            <person name="Henderson D.K."/>
            <person name="Lau A.F."/>
            <person name="Palmore T.N."/>
            <person name="Segre J.A."/>
        </authorList>
    </citation>
    <scope>NUCLEOTIDE SEQUENCE [LARGE SCALE GENOMIC DNA]</scope>
    <source>
        <strain evidence="3 4">SK-CDC1_0717</strain>
    </source>
</reference>
<dbReference type="InterPro" id="IPR036691">
    <property type="entry name" value="Endo/exonu/phosph_ase_sf"/>
</dbReference>
<proteinExistence type="predicted"/>
<evidence type="ECO:0000313" key="4">
    <source>
        <dbReference type="Proteomes" id="UP000287746"/>
    </source>
</evidence>
<dbReference type="GO" id="GO:0000175">
    <property type="term" value="F:3'-5'-RNA exonuclease activity"/>
    <property type="evidence" value="ECO:0007669"/>
    <property type="project" value="TreeGrafter"/>
</dbReference>